<proteinExistence type="inferred from homology"/>
<dbReference type="GO" id="GO:0032259">
    <property type="term" value="P:methylation"/>
    <property type="evidence" value="ECO:0007669"/>
    <property type="project" value="UniProtKB-KW"/>
</dbReference>
<comment type="caution">
    <text evidence="5">The sequence shown here is derived from an EMBL/GenBank/DDBJ whole genome shotgun (WGS) entry which is preliminary data.</text>
</comment>
<dbReference type="SUPFAM" id="SSF53335">
    <property type="entry name" value="S-adenosyl-L-methionine-dependent methyltransferases"/>
    <property type="match status" value="1"/>
</dbReference>
<feature type="domain" description="Methyltransferase type 11" evidence="4">
    <location>
        <begin position="46"/>
        <end position="137"/>
    </location>
</feature>
<evidence type="ECO:0000256" key="1">
    <source>
        <dbReference type="ARBA" id="ARBA00008361"/>
    </source>
</evidence>
<accession>A0A5N5SND1</accession>
<evidence type="ECO:0000259" key="4">
    <source>
        <dbReference type="Pfam" id="PF08241"/>
    </source>
</evidence>
<dbReference type="GO" id="GO:0008757">
    <property type="term" value="F:S-adenosylmethionine-dependent methyltransferase activity"/>
    <property type="evidence" value="ECO:0007669"/>
    <property type="project" value="InterPro"/>
</dbReference>
<evidence type="ECO:0000256" key="3">
    <source>
        <dbReference type="ARBA" id="ARBA00022679"/>
    </source>
</evidence>
<name>A0A5N5SND1_9CRUS</name>
<dbReference type="Proteomes" id="UP000326759">
    <property type="component" value="Unassembled WGS sequence"/>
</dbReference>
<keyword evidence="6" id="KW-1185">Reference proteome</keyword>
<dbReference type="InterPro" id="IPR029063">
    <property type="entry name" value="SAM-dependent_MTases_sf"/>
</dbReference>
<keyword evidence="3 5" id="KW-0808">Transferase</keyword>
<evidence type="ECO:0000313" key="6">
    <source>
        <dbReference type="Proteomes" id="UP000326759"/>
    </source>
</evidence>
<evidence type="ECO:0000313" key="5">
    <source>
        <dbReference type="EMBL" id="KAB7495594.1"/>
    </source>
</evidence>
<dbReference type="Gene3D" id="3.40.50.150">
    <property type="entry name" value="Vaccinia Virus protein VP39"/>
    <property type="match status" value="1"/>
</dbReference>
<reference evidence="5 6" key="1">
    <citation type="journal article" date="2019" name="PLoS Biol.">
        <title>Sex chromosomes control vertical transmission of feminizing Wolbachia symbionts in an isopod.</title>
        <authorList>
            <person name="Becking T."/>
            <person name="Chebbi M.A."/>
            <person name="Giraud I."/>
            <person name="Moumen B."/>
            <person name="Laverre T."/>
            <person name="Caubet Y."/>
            <person name="Peccoud J."/>
            <person name="Gilbert C."/>
            <person name="Cordaux R."/>
        </authorList>
    </citation>
    <scope>NUCLEOTIDE SEQUENCE [LARGE SCALE GENOMIC DNA]</scope>
    <source>
        <strain evidence="5">ANa2</strain>
        <tissue evidence="5">Whole body excluding digestive tract and cuticle</tissue>
    </source>
</reference>
<dbReference type="PANTHER" id="PTHR44942:SF4">
    <property type="entry name" value="METHYLTRANSFERASE TYPE 11 DOMAIN-CONTAINING PROTEIN"/>
    <property type="match status" value="1"/>
</dbReference>
<keyword evidence="2 5" id="KW-0489">Methyltransferase</keyword>
<protein>
    <submittedName>
        <fullName evidence="5">Putative methyltransferase</fullName>
    </submittedName>
</protein>
<dbReference type="CDD" id="cd02440">
    <property type="entry name" value="AdoMet_MTases"/>
    <property type="match status" value="1"/>
</dbReference>
<comment type="similarity">
    <text evidence="1">Belongs to the methyltransferase superfamily.</text>
</comment>
<dbReference type="EMBL" id="SEYY01022364">
    <property type="protein sequence ID" value="KAB7495594.1"/>
    <property type="molecule type" value="Genomic_DNA"/>
</dbReference>
<organism evidence="5 6">
    <name type="scientific">Armadillidium nasatum</name>
    <dbReference type="NCBI Taxonomy" id="96803"/>
    <lineage>
        <taxon>Eukaryota</taxon>
        <taxon>Metazoa</taxon>
        <taxon>Ecdysozoa</taxon>
        <taxon>Arthropoda</taxon>
        <taxon>Crustacea</taxon>
        <taxon>Multicrustacea</taxon>
        <taxon>Malacostraca</taxon>
        <taxon>Eumalacostraca</taxon>
        <taxon>Peracarida</taxon>
        <taxon>Isopoda</taxon>
        <taxon>Oniscidea</taxon>
        <taxon>Crinocheta</taxon>
        <taxon>Armadillidiidae</taxon>
        <taxon>Armadillidium</taxon>
    </lineage>
</organism>
<gene>
    <name evidence="5" type="ORF">Anas_08199</name>
</gene>
<dbReference type="Pfam" id="PF08241">
    <property type="entry name" value="Methyltransf_11"/>
    <property type="match status" value="1"/>
</dbReference>
<sequence length="271" mass="30917">MAARYFEAAAHALAYSKFRPGPPASLISRIVNFLQEKYSGSLNSAIDVGCGSGQSTTPLAKYFANVNGFDVSEAQINEAIEKNNLNNVSYKVNPAETLPFKDASAQLITSCQASHWFDLPKFYKEADRILVQNGVLALYGYYFPHALWKDKDFHNFLISVYENDTKGYWTEERFDVDNGYTDRKYIIPFGECLREDNFFTETKATVRDLEGYITSWSGFQRLKTQKGEEAGQQILNNFVKRVMNTVGNDMKPEDVEVTLRYEFFLILGRKT</sequence>
<dbReference type="AlphaFoldDB" id="A0A5N5SND1"/>
<dbReference type="InterPro" id="IPR051052">
    <property type="entry name" value="Diverse_substrate_MTase"/>
</dbReference>
<dbReference type="InterPro" id="IPR013216">
    <property type="entry name" value="Methyltransf_11"/>
</dbReference>
<dbReference type="PANTHER" id="PTHR44942">
    <property type="entry name" value="METHYLTRANSF_11 DOMAIN-CONTAINING PROTEIN"/>
    <property type="match status" value="1"/>
</dbReference>
<dbReference type="OrthoDB" id="506498at2759"/>
<evidence type="ECO:0000256" key="2">
    <source>
        <dbReference type="ARBA" id="ARBA00022603"/>
    </source>
</evidence>